<evidence type="ECO:0000313" key="7">
    <source>
        <dbReference type="Proteomes" id="UP000676428"/>
    </source>
</evidence>
<dbReference type="Pfam" id="PF10145">
    <property type="entry name" value="PhageMin_Tail"/>
    <property type="match status" value="1"/>
</dbReference>
<sequence>MNRLQLQVILAAVDKVTAPLKKMRGAGLKTQEAFKETRAKVKQLEQQTRQVQGYRNTAKQLGMTSVQLKEARDQMARLAQEMKASTAPSKSLTRSYAAAQHEAVRLKTQQQQLAISQQRQRTALREAGIDTRHLSRYQRELSASLARANDQLQQQKDRLEQLSARQKKLNAARQQLTNSRAVASTLAGKGATAMATGGAGLYAGARLLAPGVEYQTAQSKVQALTRLDANSPQLKALRQQARQLGADTSFTATDVSRGQAFLAMAGFTPESIRAAMPSMLDLSKAGDIDLARTADISSNILSAFKLPASEMTQVADVLALTMTTSNVDLEMLAETMKYMGPIAQTAGMKLSEAAAAAGLLGNIGIQASNSGTALRAMLNRLAGPTKQAKALFEELGVNTKDAKGNMRNIITVMTDVAKATEKMGSADRLSIYKTLFGEEAASGMNELIGQAGSQGFAKYARQLATESRGVAKQMSQVMTDNIKGDLDTLYSAVDDVRIQLFEGDSDNLRGLVRDITDVVRAIGGWVKANPALASGLLKGALAISTLAAAGGGLAVMIAGLIGPFAMLRYSTSVLGIKSLPALGRGLGLVTGLFKGLLLGIRSLSLALLTTPFGWIVLGIAGLVTAGYLLVTHWDSVKQYLLQFWDAIKPGFVAGWNVIKQVFSWSPMGFIASHFADIKAFLGSLPQQFSTLGGLIMDGLIAGIQGKFTGLKDSLGNIINGSVAWVKNLLGIHSPSRVFAAIGDYTMQGLSLGLERSSDTPLQSVASLSKTLKATTLSLGLASTPMLATANETDQPTPGAQETSPLTLTHARGANPRPSQPAAVYIDAGINAPITIQTQPGMDNQAILTLLHQELDRREQQQQARLRSCLQDLE</sequence>
<feature type="domain" description="Phage tail tape measure protein" evidence="5">
    <location>
        <begin position="238"/>
        <end position="437"/>
    </location>
</feature>
<feature type="compositionally biased region" description="Polar residues" evidence="3">
    <location>
        <begin position="789"/>
        <end position="806"/>
    </location>
</feature>
<name>A0ABX8DBM2_9GAMM</name>
<evidence type="ECO:0000313" key="6">
    <source>
        <dbReference type="EMBL" id="QVK22189.1"/>
    </source>
</evidence>
<keyword evidence="2" id="KW-0175">Coiled coil</keyword>
<dbReference type="PANTHER" id="PTHR37813">
    <property type="entry name" value="FELS-2 PROPHAGE PROTEIN"/>
    <property type="match status" value="1"/>
</dbReference>
<feature type="transmembrane region" description="Helical" evidence="4">
    <location>
        <begin position="581"/>
        <end position="600"/>
    </location>
</feature>
<evidence type="ECO:0000256" key="2">
    <source>
        <dbReference type="SAM" id="Coils"/>
    </source>
</evidence>
<reference evidence="6 7" key="1">
    <citation type="journal article" date="2012" name="Int. J. Syst. Evol. Microbiol.">
        <title>Shewanella dokdonensis sp. nov., isolated from seawater.</title>
        <authorList>
            <person name="Sung H.R."/>
            <person name="Yoon J.H."/>
            <person name="Ghim S.Y."/>
        </authorList>
    </citation>
    <scope>NUCLEOTIDE SEQUENCE [LARGE SCALE GENOMIC DNA]</scope>
    <source>
        <strain evidence="6 7">DSM 23626</strain>
    </source>
</reference>
<proteinExistence type="predicted"/>
<dbReference type="InterPro" id="IPR010090">
    <property type="entry name" value="Phage_tape_meas"/>
</dbReference>
<evidence type="ECO:0000256" key="4">
    <source>
        <dbReference type="SAM" id="Phobius"/>
    </source>
</evidence>
<accession>A0ABX8DBM2</accession>
<organism evidence="6 7">
    <name type="scientific">Shewanella dokdonensis</name>
    <dbReference type="NCBI Taxonomy" id="712036"/>
    <lineage>
        <taxon>Bacteria</taxon>
        <taxon>Pseudomonadati</taxon>
        <taxon>Pseudomonadota</taxon>
        <taxon>Gammaproteobacteria</taxon>
        <taxon>Alteromonadales</taxon>
        <taxon>Shewanellaceae</taxon>
        <taxon>Shewanella</taxon>
    </lineage>
</organism>
<feature type="transmembrane region" description="Helical" evidence="4">
    <location>
        <begin position="546"/>
        <end position="569"/>
    </location>
</feature>
<feature type="coiled-coil region" evidence="2">
    <location>
        <begin position="138"/>
        <end position="179"/>
    </location>
</feature>
<feature type="region of interest" description="Disordered" evidence="3">
    <location>
        <begin position="788"/>
        <end position="819"/>
    </location>
</feature>
<dbReference type="EMBL" id="CP074572">
    <property type="protein sequence ID" value="QVK22189.1"/>
    <property type="molecule type" value="Genomic_DNA"/>
</dbReference>
<gene>
    <name evidence="6" type="ORF">KHX94_12180</name>
</gene>
<keyword evidence="4" id="KW-0812">Transmembrane</keyword>
<keyword evidence="4" id="KW-0472">Membrane</keyword>
<protein>
    <submittedName>
        <fullName evidence="6">Phage tail tape measure protein</fullName>
    </submittedName>
</protein>
<evidence type="ECO:0000256" key="1">
    <source>
        <dbReference type="ARBA" id="ARBA00022612"/>
    </source>
</evidence>
<dbReference type="Proteomes" id="UP000676428">
    <property type="component" value="Chromosome"/>
</dbReference>
<evidence type="ECO:0000259" key="5">
    <source>
        <dbReference type="Pfam" id="PF10145"/>
    </source>
</evidence>
<keyword evidence="1" id="KW-1188">Viral release from host cell</keyword>
<dbReference type="RefSeq" id="WP_213680846.1">
    <property type="nucleotide sequence ID" value="NZ_CP074572.1"/>
</dbReference>
<keyword evidence="7" id="KW-1185">Reference proteome</keyword>
<keyword evidence="4" id="KW-1133">Transmembrane helix</keyword>
<dbReference type="NCBIfam" id="TIGR01760">
    <property type="entry name" value="tape_meas_TP901"/>
    <property type="match status" value="1"/>
</dbReference>
<feature type="transmembrane region" description="Helical" evidence="4">
    <location>
        <begin position="612"/>
        <end position="630"/>
    </location>
</feature>
<dbReference type="PANTHER" id="PTHR37813:SF1">
    <property type="entry name" value="FELS-2 PROPHAGE PROTEIN"/>
    <property type="match status" value="1"/>
</dbReference>
<evidence type="ECO:0000256" key="3">
    <source>
        <dbReference type="SAM" id="MobiDB-lite"/>
    </source>
</evidence>